<accession>A0A5J5LZJ3</accession>
<dbReference type="EMBL" id="SRLN01000012">
    <property type="protein sequence ID" value="KAB0239414.1"/>
    <property type="molecule type" value="Genomic_DNA"/>
</dbReference>
<dbReference type="EMBL" id="SRLN01000012">
    <property type="protein sequence ID" value="KAB0243184.1"/>
    <property type="molecule type" value="Genomic_DNA"/>
</dbReference>
<gene>
    <name evidence="1" type="ORF">EZJ55_01060</name>
    <name evidence="2" type="ORF">EZJ55_24165</name>
</gene>
<protein>
    <submittedName>
        <fullName evidence="2">Uncharacterized protein</fullName>
    </submittedName>
</protein>
<sequence length="134" mass="15285">MSDATRLTPEKIAQYRIEFADNENALIALNVIEEWEGDLADAQAFIYFIDDKAQRILYDSFITEIGHKIGKNLSNESHEPLGRHFQSIEEAIKQYEAETGSSIDQQALGKSRLLVRNLTNPNLDYQGRKEIQLS</sequence>
<reference evidence="3" key="1">
    <citation type="submission" date="2019-04" db="EMBL/GenBank/DDBJ databases">
        <title>Microviridin 1777: A Toxic Chymotrypsin Inhibitor Discovered by a Metabologenomic Approach.</title>
        <authorList>
            <person name="Sieber S."/>
            <person name="Grendelmeier S.M."/>
            <person name="Harris L.A."/>
            <person name="Mitchell D.A."/>
            <person name="Gademann K."/>
        </authorList>
    </citation>
    <scope>NUCLEOTIDE SEQUENCE [LARGE SCALE GENOMIC DNA]</scope>
    <source>
        <strain evidence="3">EAWAG127a</strain>
    </source>
</reference>
<comment type="caution">
    <text evidence="2">The sequence shown here is derived from an EMBL/GenBank/DDBJ whole genome shotgun (WGS) entry which is preliminary data.</text>
</comment>
<proteinExistence type="predicted"/>
<dbReference type="Proteomes" id="UP000325636">
    <property type="component" value="Unassembled WGS sequence"/>
</dbReference>
<evidence type="ECO:0000313" key="2">
    <source>
        <dbReference type="EMBL" id="KAB0243184.1"/>
    </source>
</evidence>
<evidence type="ECO:0000313" key="1">
    <source>
        <dbReference type="EMBL" id="KAB0239414.1"/>
    </source>
</evidence>
<dbReference type="AlphaFoldDB" id="A0A5J5LZJ3"/>
<name>A0A5J5LZJ3_MICAE</name>
<evidence type="ECO:0000313" key="3">
    <source>
        <dbReference type="Proteomes" id="UP000325636"/>
    </source>
</evidence>
<dbReference type="RefSeq" id="WP_150975091.1">
    <property type="nucleotide sequence ID" value="NZ_SRLN01000012.1"/>
</dbReference>
<reference evidence="2" key="2">
    <citation type="journal article" date="2020" name="J. Nat. Prod.">
        <title>Microviridin 1777: A Toxic Chymotrypsin Inhibitor Discovered by a Metabologenomic Approach.</title>
        <authorList>
            <person name="Sieber S."/>
            <person name="Grendelmeier S.M."/>
            <person name="Harris L.A."/>
            <person name="Mitchell D.A."/>
            <person name="Gademann K."/>
        </authorList>
    </citation>
    <scope>NUCLEOTIDE SEQUENCE</scope>
    <source>
        <strain evidence="2">EAWAG127a</strain>
    </source>
</reference>
<organism evidence="2 3">
    <name type="scientific">Microcystis aeruginosa EAWAG127a</name>
    <dbReference type="NCBI Taxonomy" id="2529855"/>
    <lineage>
        <taxon>Bacteria</taxon>
        <taxon>Bacillati</taxon>
        <taxon>Cyanobacteriota</taxon>
        <taxon>Cyanophyceae</taxon>
        <taxon>Oscillatoriophycideae</taxon>
        <taxon>Chroococcales</taxon>
        <taxon>Microcystaceae</taxon>
        <taxon>Microcystis</taxon>
    </lineage>
</organism>